<gene>
    <name evidence="10" type="ORF">WDZ17_05360</name>
</gene>
<feature type="transmembrane region" description="Helical" evidence="7">
    <location>
        <begin position="241"/>
        <end position="267"/>
    </location>
</feature>
<dbReference type="Gene3D" id="1.20.1560.10">
    <property type="entry name" value="ABC transporter type 1, transmembrane domain"/>
    <property type="match status" value="1"/>
</dbReference>
<evidence type="ECO:0000313" key="11">
    <source>
        <dbReference type="Proteomes" id="UP001387100"/>
    </source>
</evidence>
<dbReference type="InterPro" id="IPR036640">
    <property type="entry name" value="ABC1_TM_sf"/>
</dbReference>
<evidence type="ECO:0000256" key="6">
    <source>
        <dbReference type="ARBA" id="ARBA00023136"/>
    </source>
</evidence>
<evidence type="ECO:0000313" key="10">
    <source>
        <dbReference type="EMBL" id="MEJ5944720.1"/>
    </source>
</evidence>
<evidence type="ECO:0000256" key="3">
    <source>
        <dbReference type="ARBA" id="ARBA00022741"/>
    </source>
</evidence>
<feature type="transmembrane region" description="Helical" evidence="7">
    <location>
        <begin position="56"/>
        <end position="79"/>
    </location>
</feature>
<evidence type="ECO:0000256" key="4">
    <source>
        <dbReference type="ARBA" id="ARBA00022840"/>
    </source>
</evidence>
<protein>
    <submittedName>
        <fullName evidence="10">ABC transporter ATP-binding protein</fullName>
    </submittedName>
</protein>
<dbReference type="PANTHER" id="PTHR24221">
    <property type="entry name" value="ATP-BINDING CASSETTE SUB-FAMILY B"/>
    <property type="match status" value="1"/>
</dbReference>
<name>A0ABU8RI41_9ACTN</name>
<feature type="domain" description="ABC transmembrane type-1" evidence="9">
    <location>
        <begin position="19"/>
        <end position="304"/>
    </location>
</feature>
<dbReference type="Gene3D" id="3.40.50.300">
    <property type="entry name" value="P-loop containing nucleotide triphosphate hydrolases"/>
    <property type="match status" value="1"/>
</dbReference>
<feature type="transmembrane region" description="Helical" evidence="7">
    <location>
        <begin position="161"/>
        <end position="179"/>
    </location>
</feature>
<evidence type="ECO:0000256" key="2">
    <source>
        <dbReference type="ARBA" id="ARBA00022692"/>
    </source>
</evidence>
<feature type="domain" description="ABC transporter" evidence="8">
    <location>
        <begin position="339"/>
        <end position="573"/>
    </location>
</feature>
<evidence type="ECO:0000256" key="7">
    <source>
        <dbReference type="SAM" id="Phobius"/>
    </source>
</evidence>
<reference evidence="10 11" key="1">
    <citation type="journal article" date="2017" name="Int. J. Syst. Evol. Microbiol.">
        <title>Pseudokineococcus basanitobsidens sp. nov., isolated from volcanic rock.</title>
        <authorList>
            <person name="Lee D.W."/>
            <person name="Park M.Y."/>
            <person name="Kim J.J."/>
            <person name="Kim B.S."/>
        </authorList>
    </citation>
    <scope>NUCLEOTIDE SEQUENCE [LARGE SCALE GENOMIC DNA]</scope>
    <source>
        <strain evidence="10 11">DSM 103726</strain>
    </source>
</reference>
<evidence type="ECO:0000259" key="8">
    <source>
        <dbReference type="PROSITE" id="PS50893"/>
    </source>
</evidence>
<keyword evidence="3" id="KW-0547">Nucleotide-binding</keyword>
<keyword evidence="11" id="KW-1185">Reference proteome</keyword>
<sequence length="582" mass="60773">MATVRRGLALSPLMRRGLVGTLLLGVLATAGRVVVPLATQRTIDTGINGPDGPDPGLVLRLALVGVVVVLATAVVSYVVNRRLFTATEAGLAELRTTAFRRVHDLSALTQSSEQRGSLVSRVTTDVDTISQFLQYGGLLLVLSLGQVVVVAVIIGVTSWPLLLVVLVCFVPVVLFGRWMQPRVSAAYAEVRARVGRVLGGVSETVVGADTIRAYGAEERTRTRVDDAVEDQRQAQVRAQTLVATSFSTAVLGAGVVVAAVVVVGALLGVDGDLTLGQLTSVLLLVQLLTGPVQSLTEVLNELQNAVAGWRRVLALLDTPVDLADPGPGGVDLPEGPLELRVEGLGYAYPGGPPALTDVDLAVAPGTRVAVVGRTGSGKTTLARLLTRLQDPSSGRVVVGGADLREVRSASLRRRVAMVPQEGFLFEGTVADNVALGREGATREDVERAVRELGLLGWLDDLADGLDTRVGQRGESLSAGERQLVALARARVADPDVLVLDEATSAVDPALDVAIGAALERLMAGRTSVTIAHRLSTAERADLVVVVAGGRVVETGRHAELIAAGGTYAGLHGAWSAQLEPVR</sequence>
<dbReference type="PROSITE" id="PS50929">
    <property type="entry name" value="ABC_TM1F"/>
    <property type="match status" value="1"/>
</dbReference>
<evidence type="ECO:0000259" key="9">
    <source>
        <dbReference type="PROSITE" id="PS50929"/>
    </source>
</evidence>
<dbReference type="Pfam" id="PF00005">
    <property type="entry name" value="ABC_tran"/>
    <property type="match status" value="1"/>
</dbReference>
<dbReference type="SUPFAM" id="SSF90123">
    <property type="entry name" value="ABC transporter transmembrane region"/>
    <property type="match status" value="1"/>
</dbReference>
<dbReference type="Proteomes" id="UP001387100">
    <property type="component" value="Unassembled WGS sequence"/>
</dbReference>
<proteinExistence type="predicted"/>
<dbReference type="InterPro" id="IPR011527">
    <property type="entry name" value="ABC1_TM_dom"/>
</dbReference>
<dbReference type="Pfam" id="PF00664">
    <property type="entry name" value="ABC_membrane"/>
    <property type="match status" value="1"/>
</dbReference>
<dbReference type="SUPFAM" id="SSF52540">
    <property type="entry name" value="P-loop containing nucleoside triphosphate hydrolases"/>
    <property type="match status" value="1"/>
</dbReference>
<dbReference type="InterPro" id="IPR003439">
    <property type="entry name" value="ABC_transporter-like_ATP-bd"/>
</dbReference>
<dbReference type="SMART" id="SM00382">
    <property type="entry name" value="AAA"/>
    <property type="match status" value="1"/>
</dbReference>
<evidence type="ECO:0000256" key="5">
    <source>
        <dbReference type="ARBA" id="ARBA00022989"/>
    </source>
</evidence>
<comment type="subcellular location">
    <subcellularLocation>
        <location evidence="1">Cell membrane</location>
        <topology evidence="1">Multi-pass membrane protein</topology>
    </subcellularLocation>
</comment>
<keyword evidence="6 7" id="KW-0472">Membrane</keyword>
<dbReference type="PANTHER" id="PTHR24221:SF654">
    <property type="entry name" value="ATP-BINDING CASSETTE SUB-FAMILY B MEMBER 6"/>
    <property type="match status" value="1"/>
</dbReference>
<dbReference type="InterPro" id="IPR039421">
    <property type="entry name" value="Type_1_exporter"/>
</dbReference>
<evidence type="ECO:0000256" key="1">
    <source>
        <dbReference type="ARBA" id="ARBA00004651"/>
    </source>
</evidence>
<feature type="transmembrane region" description="Helical" evidence="7">
    <location>
        <begin position="135"/>
        <end position="155"/>
    </location>
</feature>
<dbReference type="InterPro" id="IPR003593">
    <property type="entry name" value="AAA+_ATPase"/>
</dbReference>
<dbReference type="GO" id="GO:0005524">
    <property type="term" value="F:ATP binding"/>
    <property type="evidence" value="ECO:0007669"/>
    <property type="project" value="UniProtKB-KW"/>
</dbReference>
<dbReference type="PROSITE" id="PS50893">
    <property type="entry name" value="ABC_TRANSPORTER_2"/>
    <property type="match status" value="1"/>
</dbReference>
<keyword evidence="2 7" id="KW-0812">Transmembrane</keyword>
<accession>A0ABU8RI41</accession>
<keyword evidence="5 7" id="KW-1133">Transmembrane helix</keyword>
<comment type="caution">
    <text evidence="10">The sequence shown here is derived from an EMBL/GenBank/DDBJ whole genome shotgun (WGS) entry which is preliminary data.</text>
</comment>
<dbReference type="InterPro" id="IPR027417">
    <property type="entry name" value="P-loop_NTPase"/>
</dbReference>
<dbReference type="EMBL" id="JBBIAA010000003">
    <property type="protein sequence ID" value="MEJ5944720.1"/>
    <property type="molecule type" value="Genomic_DNA"/>
</dbReference>
<organism evidence="10 11">
    <name type="scientific">Pseudokineococcus basanitobsidens</name>
    <dbReference type="NCBI Taxonomy" id="1926649"/>
    <lineage>
        <taxon>Bacteria</taxon>
        <taxon>Bacillati</taxon>
        <taxon>Actinomycetota</taxon>
        <taxon>Actinomycetes</taxon>
        <taxon>Kineosporiales</taxon>
        <taxon>Kineosporiaceae</taxon>
        <taxon>Pseudokineococcus</taxon>
    </lineage>
</organism>
<keyword evidence="4 10" id="KW-0067">ATP-binding</keyword>